<keyword evidence="4 8" id="KW-0456">Lyase</keyword>
<dbReference type="InterPro" id="IPR006233">
    <property type="entry name" value="Cys_b_lyase_bac"/>
</dbReference>
<feature type="modified residue" description="N6-(pyridoxal phosphate)lysine" evidence="6">
    <location>
        <position position="217"/>
    </location>
</feature>
<dbReference type="STRING" id="1219032.GCA_001515545_01196"/>
<dbReference type="Pfam" id="PF01053">
    <property type="entry name" value="Cys_Met_Meta_PP"/>
    <property type="match status" value="1"/>
</dbReference>
<dbReference type="PANTHER" id="PTHR43500:SF1">
    <property type="entry name" value="CYSTATHIONINE BETA-LYASE-RELATED"/>
    <property type="match status" value="1"/>
</dbReference>
<evidence type="ECO:0000313" key="9">
    <source>
        <dbReference type="Proteomes" id="UP000220246"/>
    </source>
</evidence>
<sequence length="409" mass="44234">MTDTRSRDLITQIVHHPYVPPADFVAPQPPVHKGSTVLFPNVAAMRERRWLDKSSYTYGLHGTPTTYQLEERLCALEGGLQCLLVPSGLSALTTVSLALLNAGDEVLVPDNAYGPNKDFTEIELKRLGIAHAFYDAMNLADLEAKITPATKLVWLEAPGSVSMEFPDLAALVRLCRERGVKTVLDNTWGAGLAFRPFDLLADGGSLGVDITAHALTKYPSGGGDVLMGSIITRDANLHMRIKLTHMRLGIGIGANDAELLLRSLPSVGLRYQAHDVAARDLARWLGQQPAVVQVLHPALEEAPGHVHWKALCGAAHGGQGAAAGLFSVVIDPKYGQDAVDRFCDSLQLFKLGYSWGGPISLVVPYDIERMRSQPHAQLKTGTVVRFSIGLEQVDDLRADLAQALSQAFA</sequence>
<evidence type="ECO:0000256" key="4">
    <source>
        <dbReference type="ARBA" id="ARBA00023239"/>
    </source>
</evidence>
<gene>
    <name evidence="8" type="ORF">CRM82_12480</name>
</gene>
<proteinExistence type="inferred from homology"/>
<dbReference type="InterPro" id="IPR000277">
    <property type="entry name" value="Cys/Met-Metab_PyrdxlP-dep_enz"/>
</dbReference>
<reference evidence="9" key="1">
    <citation type="submission" date="2017-09" db="EMBL/GenBank/DDBJ databases">
        <title>FDA dAtabase for Regulatory Grade micrObial Sequences (FDA-ARGOS): Supporting development and validation of Infectious Disease Dx tests.</title>
        <authorList>
            <person name="Minogue T."/>
            <person name="Wolcott M."/>
            <person name="Wasieloski L."/>
            <person name="Aguilar W."/>
            <person name="Moore D."/>
            <person name="Tallon L."/>
            <person name="Sadzewicz L."/>
            <person name="Ott S."/>
            <person name="Zhao X."/>
            <person name="Nagaraj S."/>
            <person name="Vavikolanu K."/>
            <person name="Aluvathingal J."/>
            <person name="Nadendla S."/>
            <person name="Sichtig H."/>
        </authorList>
    </citation>
    <scope>NUCLEOTIDE SEQUENCE [LARGE SCALE GENOMIC DNA]</scope>
    <source>
        <strain evidence="9">FDAARGOS_394</strain>
    </source>
</reference>
<dbReference type="GeneID" id="80801428"/>
<dbReference type="GO" id="GO:0030170">
    <property type="term" value="F:pyridoxal phosphate binding"/>
    <property type="evidence" value="ECO:0007669"/>
    <property type="project" value="InterPro"/>
</dbReference>
<dbReference type="Gene3D" id="3.40.640.10">
    <property type="entry name" value="Type I PLP-dependent aspartate aminotransferase-like (Major domain)"/>
    <property type="match status" value="1"/>
</dbReference>
<evidence type="ECO:0000256" key="3">
    <source>
        <dbReference type="ARBA" id="ARBA00022898"/>
    </source>
</evidence>
<dbReference type="RefSeq" id="WP_066534397.1">
    <property type="nucleotide sequence ID" value="NZ_JAOBYP010000011.1"/>
</dbReference>
<keyword evidence="9" id="KW-1185">Reference proteome</keyword>
<comment type="caution">
    <text evidence="8">The sequence shown here is derived from an EMBL/GenBank/DDBJ whole genome shotgun (WGS) entry which is preliminary data.</text>
</comment>
<dbReference type="InterPro" id="IPR015421">
    <property type="entry name" value="PyrdxlP-dep_Trfase_major"/>
</dbReference>
<protein>
    <submittedName>
        <fullName evidence="8">Cystathionine beta-lyase</fullName>
        <ecNumber evidence="8">4.4.1.8</ecNumber>
    </submittedName>
</protein>
<evidence type="ECO:0000256" key="6">
    <source>
        <dbReference type="PIRSR" id="PIRSR001434-2"/>
    </source>
</evidence>
<dbReference type="InterPro" id="IPR015422">
    <property type="entry name" value="PyrdxlP-dep_Trfase_small"/>
</dbReference>
<dbReference type="GO" id="GO:0047804">
    <property type="term" value="F:cysteine-S-conjugate beta-lyase activity"/>
    <property type="evidence" value="ECO:0007669"/>
    <property type="project" value="InterPro"/>
</dbReference>
<comment type="similarity">
    <text evidence="2 7">Belongs to the trans-sulfuration enzymes family.</text>
</comment>
<evidence type="ECO:0000256" key="2">
    <source>
        <dbReference type="ARBA" id="ARBA00009077"/>
    </source>
</evidence>
<accession>A0A2A7UVQ5</accession>
<comment type="catalytic activity">
    <reaction evidence="5">
        <text>L,L-cystathionine + H2O = L-homocysteine + pyruvate + NH4(+)</text>
        <dbReference type="Rhea" id="RHEA:13965"/>
        <dbReference type="ChEBI" id="CHEBI:15361"/>
        <dbReference type="ChEBI" id="CHEBI:15377"/>
        <dbReference type="ChEBI" id="CHEBI:28938"/>
        <dbReference type="ChEBI" id="CHEBI:58161"/>
        <dbReference type="ChEBI" id="CHEBI:58199"/>
    </reaction>
</comment>
<dbReference type="GO" id="GO:0019346">
    <property type="term" value="P:transsulfuration"/>
    <property type="evidence" value="ECO:0007669"/>
    <property type="project" value="InterPro"/>
</dbReference>
<evidence type="ECO:0000256" key="1">
    <source>
        <dbReference type="ARBA" id="ARBA00001933"/>
    </source>
</evidence>
<organism evidence="8 9">
    <name type="scientific">Comamonas terrigena</name>
    <dbReference type="NCBI Taxonomy" id="32013"/>
    <lineage>
        <taxon>Bacteria</taxon>
        <taxon>Pseudomonadati</taxon>
        <taxon>Pseudomonadota</taxon>
        <taxon>Betaproteobacteria</taxon>
        <taxon>Burkholderiales</taxon>
        <taxon>Comamonadaceae</taxon>
        <taxon>Comamonas</taxon>
    </lineage>
</organism>
<comment type="cofactor">
    <cofactor evidence="1 7">
        <name>pyridoxal 5'-phosphate</name>
        <dbReference type="ChEBI" id="CHEBI:597326"/>
    </cofactor>
</comment>
<dbReference type="PANTHER" id="PTHR43500">
    <property type="entry name" value="CYSTATHIONINE BETA-LYASE-RELATED"/>
    <property type="match status" value="1"/>
</dbReference>
<keyword evidence="3 6" id="KW-0663">Pyridoxal phosphate</keyword>
<evidence type="ECO:0000256" key="7">
    <source>
        <dbReference type="RuleBase" id="RU362118"/>
    </source>
</evidence>
<evidence type="ECO:0000313" key="8">
    <source>
        <dbReference type="EMBL" id="PEH89304.1"/>
    </source>
</evidence>
<name>A0A2A7UVQ5_COMTR</name>
<dbReference type="InterPro" id="IPR015424">
    <property type="entry name" value="PyrdxlP-dep_Trfase"/>
</dbReference>
<evidence type="ECO:0000256" key="5">
    <source>
        <dbReference type="ARBA" id="ARBA00047517"/>
    </source>
</evidence>
<dbReference type="OrthoDB" id="9805807at2"/>
<dbReference type="Proteomes" id="UP000220246">
    <property type="component" value="Unassembled WGS sequence"/>
</dbReference>
<dbReference type="EC" id="4.4.1.8" evidence="8"/>
<dbReference type="EMBL" id="PDEA01000001">
    <property type="protein sequence ID" value="PEH89304.1"/>
    <property type="molecule type" value="Genomic_DNA"/>
</dbReference>
<dbReference type="PIRSF" id="PIRSF001434">
    <property type="entry name" value="CGS"/>
    <property type="match status" value="1"/>
</dbReference>
<dbReference type="AlphaFoldDB" id="A0A2A7UVQ5"/>
<dbReference type="Gene3D" id="3.90.1150.10">
    <property type="entry name" value="Aspartate Aminotransferase, domain 1"/>
    <property type="match status" value="1"/>
</dbReference>
<dbReference type="SUPFAM" id="SSF53383">
    <property type="entry name" value="PLP-dependent transferases"/>
    <property type="match status" value="1"/>
</dbReference>
<dbReference type="GO" id="GO:0019450">
    <property type="term" value="P:L-cysteine catabolic process to pyruvate"/>
    <property type="evidence" value="ECO:0007669"/>
    <property type="project" value="TreeGrafter"/>
</dbReference>